<dbReference type="Proteomes" id="UP001217089">
    <property type="component" value="Unassembled WGS sequence"/>
</dbReference>
<name>A0ABQ9EDY9_TEGGR</name>
<feature type="region of interest" description="Disordered" evidence="1">
    <location>
        <begin position="67"/>
        <end position="87"/>
    </location>
</feature>
<proteinExistence type="predicted"/>
<gene>
    <name evidence="2" type="ORF">KUTeg_019972</name>
</gene>
<evidence type="ECO:0000313" key="3">
    <source>
        <dbReference type="Proteomes" id="UP001217089"/>
    </source>
</evidence>
<reference evidence="2 3" key="1">
    <citation type="submission" date="2022-12" db="EMBL/GenBank/DDBJ databases">
        <title>Chromosome-level genome of Tegillarca granosa.</title>
        <authorList>
            <person name="Kim J."/>
        </authorList>
    </citation>
    <scope>NUCLEOTIDE SEQUENCE [LARGE SCALE GENOMIC DNA]</scope>
    <source>
        <strain evidence="2">Teg-2019</strain>
        <tissue evidence="2">Adductor muscle</tissue>
    </source>
</reference>
<accession>A0ABQ9EDY9</accession>
<evidence type="ECO:0000256" key="1">
    <source>
        <dbReference type="SAM" id="MobiDB-lite"/>
    </source>
</evidence>
<comment type="caution">
    <text evidence="2">The sequence shown here is derived from an EMBL/GenBank/DDBJ whole genome shotgun (WGS) entry which is preliminary data.</text>
</comment>
<sequence>MFQHLMEAFHCCTPAERQIKISPLLASLTTYDVYFDIADEETNDNTDKTQSIYFDVACNKKAKKQKTSEVKIEDDPHSSSLRLEEVK</sequence>
<keyword evidence="3" id="KW-1185">Reference proteome</keyword>
<protein>
    <submittedName>
        <fullName evidence="2">Uncharacterized protein</fullName>
    </submittedName>
</protein>
<evidence type="ECO:0000313" key="2">
    <source>
        <dbReference type="EMBL" id="KAJ8303576.1"/>
    </source>
</evidence>
<dbReference type="EMBL" id="JARBDR010000917">
    <property type="protein sequence ID" value="KAJ8303576.1"/>
    <property type="molecule type" value="Genomic_DNA"/>
</dbReference>
<organism evidence="2 3">
    <name type="scientific">Tegillarca granosa</name>
    <name type="common">Malaysian cockle</name>
    <name type="synonym">Anadara granosa</name>
    <dbReference type="NCBI Taxonomy" id="220873"/>
    <lineage>
        <taxon>Eukaryota</taxon>
        <taxon>Metazoa</taxon>
        <taxon>Spiralia</taxon>
        <taxon>Lophotrochozoa</taxon>
        <taxon>Mollusca</taxon>
        <taxon>Bivalvia</taxon>
        <taxon>Autobranchia</taxon>
        <taxon>Pteriomorphia</taxon>
        <taxon>Arcoida</taxon>
        <taxon>Arcoidea</taxon>
        <taxon>Arcidae</taxon>
        <taxon>Tegillarca</taxon>
    </lineage>
</organism>